<dbReference type="InterPro" id="IPR016032">
    <property type="entry name" value="Sig_transdc_resp-reg_C-effctor"/>
</dbReference>
<reference evidence="5 6" key="1">
    <citation type="submission" date="2019-07" db="EMBL/GenBank/DDBJ databases">
        <title>Litoreibacter alkalisoli sp. nov., isolated from saline-alkaline soil.</title>
        <authorList>
            <person name="Wang S."/>
            <person name="Xu L."/>
            <person name="Xing Y.-T."/>
            <person name="Sun J.-Q."/>
        </authorList>
    </citation>
    <scope>NUCLEOTIDE SEQUENCE [LARGE SCALE GENOMIC DNA]</scope>
    <source>
        <strain evidence="5 6">LN3S51</strain>
    </source>
</reference>
<sequence>MAGRIERFVTLLQQVTTPEGLQPVIHELREQLQADHVVFHSIGKGGRQFAALTYETDWVDRYLEMGYARIDPVVQGCFQRFQPVDWKALDWSTKASRSFLHEALEAGIGNQGLSLPVRGPGGQFALFTVNSRTTDDSWQRYCDTHLNDLILAAHLLNQRVLELSSPEAMPRMHHLSPREVDTLSLLAIGRSRAQAADALSISEHTLRAYIEAARFKLGAQNTTHAVAKAMSMGLLVL</sequence>
<evidence type="ECO:0000259" key="4">
    <source>
        <dbReference type="PROSITE" id="PS50043"/>
    </source>
</evidence>
<keyword evidence="6" id="KW-1185">Reference proteome</keyword>
<dbReference type="PROSITE" id="PS50043">
    <property type="entry name" value="HTH_LUXR_2"/>
    <property type="match status" value="1"/>
</dbReference>
<dbReference type="PANTHER" id="PTHR44688">
    <property type="entry name" value="DNA-BINDING TRANSCRIPTIONAL ACTIVATOR DEVR_DOSR"/>
    <property type="match status" value="1"/>
</dbReference>
<dbReference type="RefSeq" id="WP_146363001.1">
    <property type="nucleotide sequence ID" value="NZ_CP042261.1"/>
</dbReference>
<accession>A0A5B8I7A1</accession>
<dbReference type="PANTHER" id="PTHR44688:SF16">
    <property type="entry name" value="DNA-BINDING TRANSCRIPTIONAL ACTIVATOR DEVR_DOSR"/>
    <property type="match status" value="1"/>
</dbReference>
<dbReference type="InterPro" id="IPR000792">
    <property type="entry name" value="Tscrpt_reg_LuxR_C"/>
</dbReference>
<evidence type="ECO:0000313" key="6">
    <source>
        <dbReference type="Proteomes" id="UP000318483"/>
    </source>
</evidence>
<evidence type="ECO:0000256" key="2">
    <source>
        <dbReference type="ARBA" id="ARBA00023125"/>
    </source>
</evidence>
<dbReference type="AlphaFoldDB" id="A0A5B8I7A1"/>
<dbReference type="EMBL" id="CP042261">
    <property type="protein sequence ID" value="QDY68406.1"/>
    <property type="molecule type" value="Genomic_DNA"/>
</dbReference>
<dbReference type="KEGG" id="lit:FPZ52_01405"/>
<dbReference type="Gene3D" id="3.30.450.80">
    <property type="entry name" value="Transcription factor LuxR-like, autoinducer-binding domain"/>
    <property type="match status" value="1"/>
</dbReference>
<organism evidence="5 6">
    <name type="scientific">Qingshengfaniella alkalisoli</name>
    <dbReference type="NCBI Taxonomy" id="2599296"/>
    <lineage>
        <taxon>Bacteria</taxon>
        <taxon>Pseudomonadati</taxon>
        <taxon>Pseudomonadota</taxon>
        <taxon>Alphaproteobacteria</taxon>
        <taxon>Rhodobacterales</taxon>
        <taxon>Paracoccaceae</taxon>
        <taxon>Qingshengfaniella</taxon>
    </lineage>
</organism>
<dbReference type="GO" id="GO:0006355">
    <property type="term" value="P:regulation of DNA-templated transcription"/>
    <property type="evidence" value="ECO:0007669"/>
    <property type="project" value="InterPro"/>
</dbReference>
<dbReference type="PRINTS" id="PR00038">
    <property type="entry name" value="HTHLUXR"/>
</dbReference>
<keyword evidence="2" id="KW-0238">DNA-binding</keyword>
<protein>
    <submittedName>
        <fullName evidence="5">LuxR family transcriptional regulator</fullName>
    </submittedName>
</protein>
<dbReference type="OrthoDB" id="9803630at2"/>
<dbReference type="Pfam" id="PF03472">
    <property type="entry name" value="Autoind_bind"/>
    <property type="match status" value="1"/>
</dbReference>
<proteinExistence type="predicted"/>
<dbReference type="Gene3D" id="1.10.10.10">
    <property type="entry name" value="Winged helix-like DNA-binding domain superfamily/Winged helix DNA-binding domain"/>
    <property type="match status" value="1"/>
</dbReference>
<dbReference type="Proteomes" id="UP000318483">
    <property type="component" value="Chromosome"/>
</dbReference>
<dbReference type="SMART" id="SM00421">
    <property type="entry name" value="HTH_LUXR"/>
    <property type="match status" value="1"/>
</dbReference>
<keyword evidence="3" id="KW-0804">Transcription</keyword>
<name>A0A5B8I7A1_9RHOB</name>
<dbReference type="InterPro" id="IPR005143">
    <property type="entry name" value="TF_LuxR_autoind-bd_dom"/>
</dbReference>
<dbReference type="SUPFAM" id="SSF75516">
    <property type="entry name" value="Pheromone-binding domain of LuxR-like quorum-sensing transcription factors"/>
    <property type="match status" value="1"/>
</dbReference>
<dbReference type="GO" id="GO:0003677">
    <property type="term" value="F:DNA binding"/>
    <property type="evidence" value="ECO:0007669"/>
    <property type="project" value="UniProtKB-KW"/>
</dbReference>
<evidence type="ECO:0000256" key="1">
    <source>
        <dbReference type="ARBA" id="ARBA00023015"/>
    </source>
</evidence>
<keyword evidence="1" id="KW-0805">Transcription regulation</keyword>
<evidence type="ECO:0000256" key="3">
    <source>
        <dbReference type="ARBA" id="ARBA00023163"/>
    </source>
</evidence>
<dbReference type="CDD" id="cd06170">
    <property type="entry name" value="LuxR_C_like"/>
    <property type="match status" value="1"/>
</dbReference>
<dbReference type="Pfam" id="PF00196">
    <property type="entry name" value="GerE"/>
    <property type="match status" value="1"/>
</dbReference>
<feature type="domain" description="HTH luxR-type" evidence="4">
    <location>
        <begin position="168"/>
        <end position="233"/>
    </location>
</feature>
<dbReference type="SUPFAM" id="SSF46894">
    <property type="entry name" value="C-terminal effector domain of the bipartite response regulators"/>
    <property type="match status" value="1"/>
</dbReference>
<dbReference type="InterPro" id="IPR036693">
    <property type="entry name" value="TF_LuxR_autoind-bd_dom_sf"/>
</dbReference>
<dbReference type="InterPro" id="IPR036388">
    <property type="entry name" value="WH-like_DNA-bd_sf"/>
</dbReference>
<evidence type="ECO:0000313" key="5">
    <source>
        <dbReference type="EMBL" id="QDY68406.1"/>
    </source>
</evidence>
<gene>
    <name evidence="5" type="ORF">FPZ52_01405</name>
</gene>